<keyword evidence="1" id="KW-0863">Zinc-finger</keyword>
<name>A0A151J0S3_9HYME</name>
<evidence type="ECO:0000256" key="2">
    <source>
        <dbReference type="SAM" id="MobiDB-lite"/>
    </source>
</evidence>
<dbReference type="EMBL" id="KQ980598">
    <property type="protein sequence ID" value="KYN15200.1"/>
    <property type="molecule type" value="Genomic_DNA"/>
</dbReference>
<reference evidence="4 5" key="1">
    <citation type="submission" date="2015-09" db="EMBL/GenBank/DDBJ databases">
        <title>Trachymyrmex cornetzi WGS genome.</title>
        <authorList>
            <person name="Nygaard S."/>
            <person name="Hu H."/>
            <person name="Boomsma J."/>
            <person name="Zhang G."/>
        </authorList>
    </citation>
    <scope>NUCLEOTIDE SEQUENCE [LARGE SCALE GENOMIC DNA]</scope>
    <source>
        <strain evidence="4">Tcor2-1</strain>
        <tissue evidence="4">Whole body</tissue>
    </source>
</reference>
<dbReference type="PROSITE" id="PS50158">
    <property type="entry name" value="ZF_CCHC"/>
    <property type="match status" value="2"/>
</dbReference>
<gene>
    <name evidence="4" type="ORF">ALC57_12581</name>
</gene>
<feature type="domain" description="CCHC-type" evidence="3">
    <location>
        <begin position="128"/>
        <end position="143"/>
    </location>
</feature>
<dbReference type="SUPFAM" id="SSF57756">
    <property type="entry name" value="Retrovirus zinc finger-like domains"/>
    <property type="match status" value="1"/>
</dbReference>
<dbReference type="Gene3D" id="4.10.60.10">
    <property type="entry name" value="Zinc finger, CCHC-type"/>
    <property type="match status" value="1"/>
</dbReference>
<dbReference type="GO" id="GO:0008270">
    <property type="term" value="F:zinc ion binding"/>
    <property type="evidence" value="ECO:0007669"/>
    <property type="project" value="UniProtKB-KW"/>
</dbReference>
<dbReference type="Gene3D" id="2.40.70.10">
    <property type="entry name" value="Acid Proteases"/>
    <property type="match status" value="1"/>
</dbReference>
<feature type="domain" description="CCHC-type" evidence="3">
    <location>
        <begin position="150"/>
        <end position="164"/>
    </location>
</feature>
<dbReference type="InterPro" id="IPR051714">
    <property type="entry name" value="Znf_CCHC_NABP"/>
</dbReference>
<feature type="compositionally biased region" description="Basic and acidic residues" evidence="2">
    <location>
        <begin position="108"/>
        <end position="120"/>
    </location>
</feature>
<dbReference type="PANTHER" id="PTHR23002">
    <property type="entry name" value="ZINC FINGER CCHC DOMAIN CONTAINING PROTEIN"/>
    <property type="match status" value="1"/>
</dbReference>
<evidence type="ECO:0000259" key="3">
    <source>
        <dbReference type="PROSITE" id="PS50158"/>
    </source>
</evidence>
<dbReference type="GO" id="GO:0003676">
    <property type="term" value="F:nucleic acid binding"/>
    <property type="evidence" value="ECO:0007669"/>
    <property type="project" value="InterPro"/>
</dbReference>
<dbReference type="Proteomes" id="UP000078492">
    <property type="component" value="Unassembled WGS sequence"/>
</dbReference>
<keyword evidence="5" id="KW-1185">Reference proteome</keyword>
<sequence length="332" mass="37182">MYNHRPSRVKLHKRFEERVWKSSETFHQYVHEKVILANRVPIPEDELVEYLIDGIPEASLRDQARIGRIVTKASLLRAFEKVTLKDKGPTGRPGDVEQRQGNKGQRQRPNEKTKGEKKEAASGTTEKRCFNCGQREHTAADCPTKTEGPKCFHCGERGHIAAKCAKKLSAVQSVEASVNKKCVKYTKSVSIDRCALTALIDTGSDICLMCASAYIRLGCPRLERRELRFCGVGTSNNLTMGEFNTKLTIDGHTYPILVRVVPDTLINYELLVGIDFLNLVELTVKPGEVVVNPLQEQVNLHNDLPEILQINLDSNDDDVDVSHVPGPNIEKK</sequence>
<dbReference type="InterPro" id="IPR001878">
    <property type="entry name" value="Znf_CCHC"/>
</dbReference>
<proteinExistence type="predicted"/>
<keyword evidence="1" id="KW-0862">Zinc</keyword>
<dbReference type="Pfam" id="PF00098">
    <property type="entry name" value="zf-CCHC"/>
    <property type="match status" value="2"/>
</dbReference>
<dbReference type="AlphaFoldDB" id="A0A151J0S3"/>
<dbReference type="SMART" id="SM00343">
    <property type="entry name" value="ZnF_C2HC"/>
    <property type="match status" value="2"/>
</dbReference>
<organism evidence="4 5">
    <name type="scientific">Trachymyrmex cornetzi</name>
    <dbReference type="NCBI Taxonomy" id="471704"/>
    <lineage>
        <taxon>Eukaryota</taxon>
        <taxon>Metazoa</taxon>
        <taxon>Ecdysozoa</taxon>
        <taxon>Arthropoda</taxon>
        <taxon>Hexapoda</taxon>
        <taxon>Insecta</taxon>
        <taxon>Pterygota</taxon>
        <taxon>Neoptera</taxon>
        <taxon>Endopterygota</taxon>
        <taxon>Hymenoptera</taxon>
        <taxon>Apocrita</taxon>
        <taxon>Aculeata</taxon>
        <taxon>Formicoidea</taxon>
        <taxon>Formicidae</taxon>
        <taxon>Myrmicinae</taxon>
        <taxon>Trachymyrmex</taxon>
    </lineage>
</organism>
<protein>
    <recommendedName>
        <fullName evidence="3">CCHC-type domain-containing protein</fullName>
    </recommendedName>
</protein>
<dbReference type="InterPro" id="IPR021109">
    <property type="entry name" value="Peptidase_aspartic_dom_sf"/>
</dbReference>
<accession>A0A151J0S3</accession>
<feature type="region of interest" description="Disordered" evidence="2">
    <location>
        <begin position="84"/>
        <end position="120"/>
    </location>
</feature>
<evidence type="ECO:0000256" key="1">
    <source>
        <dbReference type="PROSITE-ProRule" id="PRU00047"/>
    </source>
</evidence>
<keyword evidence="1" id="KW-0479">Metal-binding</keyword>
<evidence type="ECO:0000313" key="4">
    <source>
        <dbReference type="EMBL" id="KYN15200.1"/>
    </source>
</evidence>
<dbReference type="InterPro" id="IPR036875">
    <property type="entry name" value="Znf_CCHC_sf"/>
</dbReference>
<feature type="compositionally biased region" description="Basic and acidic residues" evidence="2">
    <location>
        <begin position="84"/>
        <end position="100"/>
    </location>
</feature>
<dbReference type="SUPFAM" id="SSF50630">
    <property type="entry name" value="Acid proteases"/>
    <property type="match status" value="1"/>
</dbReference>
<evidence type="ECO:0000313" key="5">
    <source>
        <dbReference type="Proteomes" id="UP000078492"/>
    </source>
</evidence>